<keyword evidence="4" id="KW-1185">Reference proteome</keyword>
<dbReference type="InterPro" id="IPR045002">
    <property type="entry name" value="Ech1-like"/>
</dbReference>
<dbReference type="Pfam" id="PF00378">
    <property type="entry name" value="ECH_1"/>
    <property type="match status" value="1"/>
</dbReference>
<dbReference type="GO" id="GO:0016853">
    <property type="term" value="F:isomerase activity"/>
    <property type="evidence" value="ECO:0007669"/>
    <property type="project" value="InterPro"/>
</dbReference>
<protein>
    <submittedName>
        <fullName evidence="3">Crotonase/enoyl-CoA hydratase family protein</fullName>
    </submittedName>
</protein>
<dbReference type="CDD" id="cd06558">
    <property type="entry name" value="crotonase-like"/>
    <property type="match status" value="1"/>
</dbReference>
<evidence type="ECO:0000313" key="3">
    <source>
        <dbReference type="EMBL" id="MYM19277.1"/>
    </source>
</evidence>
<comment type="caution">
    <text evidence="3">The sequence shown here is derived from an EMBL/GenBank/DDBJ whole genome shotgun (WGS) entry which is preliminary data.</text>
</comment>
<dbReference type="EMBL" id="WWEQ01000013">
    <property type="protein sequence ID" value="MYM19277.1"/>
    <property type="molecule type" value="Genomic_DNA"/>
</dbReference>
<evidence type="ECO:0000313" key="4">
    <source>
        <dbReference type="Proteomes" id="UP000469215"/>
    </source>
</evidence>
<dbReference type="PROSITE" id="PS00166">
    <property type="entry name" value="ENOYL_COA_HYDRATASE"/>
    <property type="match status" value="1"/>
</dbReference>
<dbReference type="InterPro" id="IPR018376">
    <property type="entry name" value="Enoyl-CoA_hyd/isom_CS"/>
</dbReference>
<name>A0A6N9H5D9_9MICO</name>
<evidence type="ECO:0000256" key="1">
    <source>
        <dbReference type="ARBA" id="ARBA00005254"/>
    </source>
</evidence>
<dbReference type="PANTHER" id="PTHR43149">
    <property type="entry name" value="ENOYL-COA HYDRATASE"/>
    <property type="match status" value="1"/>
</dbReference>
<dbReference type="Gene3D" id="3.90.226.10">
    <property type="entry name" value="2-enoyl-CoA Hydratase, Chain A, domain 1"/>
    <property type="match status" value="1"/>
</dbReference>
<sequence>MSEHVSVTVDDAVATVRLTRPQTLNSLTREVFADLVDAGLRVRDDAAIRAVVLAGEGRAFSSGLDMSEFGRMVDDSGEHVVEIRERLGAARALAQQAVHVWSLVEAPVIAGIAGVAFGGGLQIALGADMRIVAPGAKLSMMEINWGIVPDMCGTQLLPRLVGPARAKHLILTGEVISGEEGYRLGLAEELAEEPVERAHALARELAGKSGTALRRAKELIDLAGTVPFSDALDAEQRVLAELMGGAEQKAAVAARTAELRAQRRG</sequence>
<dbReference type="Proteomes" id="UP000469215">
    <property type="component" value="Unassembled WGS sequence"/>
</dbReference>
<evidence type="ECO:0000256" key="2">
    <source>
        <dbReference type="RuleBase" id="RU003707"/>
    </source>
</evidence>
<dbReference type="SUPFAM" id="SSF52096">
    <property type="entry name" value="ClpP/crotonase"/>
    <property type="match status" value="1"/>
</dbReference>
<dbReference type="NCBIfam" id="NF005699">
    <property type="entry name" value="PRK07509.1"/>
    <property type="match status" value="1"/>
</dbReference>
<dbReference type="InterPro" id="IPR029045">
    <property type="entry name" value="ClpP/crotonase-like_dom_sf"/>
</dbReference>
<dbReference type="InterPro" id="IPR001753">
    <property type="entry name" value="Enoyl-CoA_hydra/iso"/>
</dbReference>
<dbReference type="RefSeq" id="WP_160952709.1">
    <property type="nucleotide sequence ID" value="NZ_WWEQ01000013.1"/>
</dbReference>
<dbReference type="PANTHER" id="PTHR43149:SF1">
    <property type="entry name" value="DELTA(3,5)-DELTA(2,4)-DIENOYL-COA ISOMERASE, MITOCHONDRIAL"/>
    <property type="match status" value="1"/>
</dbReference>
<dbReference type="AlphaFoldDB" id="A0A6N9H5D9"/>
<accession>A0A6N9H5D9</accession>
<proteinExistence type="inferred from homology"/>
<reference evidence="3 4" key="1">
    <citation type="submission" date="2020-01" db="EMBL/GenBank/DDBJ databases">
        <authorList>
            <person name="Deng T."/>
        </authorList>
    </citation>
    <scope>NUCLEOTIDE SEQUENCE [LARGE SCALE GENOMIC DNA]</scope>
    <source>
        <strain evidence="3 4">5221</strain>
    </source>
</reference>
<organism evidence="3 4">
    <name type="scientific">Brevibacterium rongguiense</name>
    <dbReference type="NCBI Taxonomy" id="2695267"/>
    <lineage>
        <taxon>Bacteria</taxon>
        <taxon>Bacillati</taxon>
        <taxon>Actinomycetota</taxon>
        <taxon>Actinomycetes</taxon>
        <taxon>Micrococcales</taxon>
        <taxon>Brevibacteriaceae</taxon>
        <taxon>Brevibacterium</taxon>
    </lineage>
</organism>
<comment type="similarity">
    <text evidence="1 2">Belongs to the enoyl-CoA hydratase/isomerase family.</text>
</comment>
<gene>
    <name evidence="3" type="ORF">GSY69_04645</name>
</gene>